<keyword evidence="1" id="KW-0175">Coiled coil</keyword>
<dbReference type="AlphaFoldDB" id="A0A167MG71"/>
<protein>
    <submittedName>
        <fullName evidence="3">Uncharacterized protein</fullName>
    </submittedName>
</protein>
<feature type="compositionally biased region" description="Polar residues" evidence="2">
    <location>
        <begin position="225"/>
        <end position="243"/>
    </location>
</feature>
<feature type="compositionally biased region" description="Polar residues" evidence="2">
    <location>
        <begin position="253"/>
        <end position="277"/>
    </location>
</feature>
<dbReference type="Proteomes" id="UP000076738">
    <property type="component" value="Unassembled WGS sequence"/>
</dbReference>
<proteinExistence type="predicted"/>
<feature type="compositionally biased region" description="Polar residues" evidence="2">
    <location>
        <begin position="19"/>
        <end position="29"/>
    </location>
</feature>
<accession>A0A167MG71</accession>
<feature type="region of interest" description="Disordered" evidence="2">
    <location>
        <begin position="874"/>
        <end position="938"/>
    </location>
</feature>
<feature type="region of interest" description="Disordered" evidence="2">
    <location>
        <begin position="1"/>
        <end position="296"/>
    </location>
</feature>
<reference evidence="3 4" key="1">
    <citation type="journal article" date="2016" name="Mol. Biol. Evol.">
        <title>Comparative Genomics of Early-Diverging Mushroom-Forming Fungi Provides Insights into the Origins of Lignocellulose Decay Capabilities.</title>
        <authorList>
            <person name="Nagy L.G."/>
            <person name="Riley R."/>
            <person name="Tritt A."/>
            <person name="Adam C."/>
            <person name="Daum C."/>
            <person name="Floudas D."/>
            <person name="Sun H."/>
            <person name="Yadav J.S."/>
            <person name="Pangilinan J."/>
            <person name="Larsson K.H."/>
            <person name="Matsuura K."/>
            <person name="Barry K."/>
            <person name="Labutti K."/>
            <person name="Kuo R."/>
            <person name="Ohm R.A."/>
            <person name="Bhattacharya S.S."/>
            <person name="Shirouzu T."/>
            <person name="Yoshinaga Y."/>
            <person name="Martin F.M."/>
            <person name="Grigoriev I.V."/>
            <person name="Hibbett D.S."/>
        </authorList>
    </citation>
    <scope>NUCLEOTIDE SEQUENCE [LARGE SCALE GENOMIC DNA]</scope>
    <source>
        <strain evidence="3 4">TUFC12733</strain>
    </source>
</reference>
<keyword evidence="4" id="KW-1185">Reference proteome</keyword>
<feature type="coiled-coil region" evidence="1">
    <location>
        <begin position="728"/>
        <end position="814"/>
    </location>
</feature>
<organism evidence="3 4">
    <name type="scientific">Calocera viscosa (strain TUFC12733)</name>
    <dbReference type="NCBI Taxonomy" id="1330018"/>
    <lineage>
        <taxon>Eukaryota</taxon>
        <taxon>Fungi</taxon>
        <taxon>Dikarya</taxon>
        <taxon>Basidiomycota</taxon>
        <taxon>Agaricomycotina</taxon>
        <taxon>Dacrymycetes</taxon>
        <taxon>Dacrymycetales</taxon>
        <taxon>Dacrymycetaceae</taxon>
        <taxon>Calocera</taxon>
    </lineage>
</organism>
<dbReference type="EMBL" id="KV417283">
    <property type="protein sequence ID" value="KZO96680.1"/>
    <property type="molecule type" value="Genomic_DNA"/>
</dbReference>
<evidence type="ECO:0000313" key="3">
    <source>
        <dbReference type="EMBL" id="KZO96680.1"/>
    </source>
</evidence>
<gene>
    <name evidence="3" type="ORF">CALVIDRAFT_527365</name>
</gene>
<feature type="coiled-coil region" evidence="1">
    <location>
        <begin position="515"/>
        <end position="542"/>
    </location>
</feature>
<sequence length="948" mass="107273">MSDNLDDEDRSWRPKTNAENRFFQPSSQRHAPGAHRRSHQAAPPFGKGGMRPNANPTAAPYPPPRNPQGGLGDWRDRVKRHAPEPTTGPSLVDDFSLHSQRQAPQGAQATRESTNLSSGAHTPSFGDYSAEKSRNWASSFNRFPMGQGDAFDSRDLPPPSQLHMQDSRPLNRLPSQQSKHVNPPIRHQRADETGNASAQQNTRRPSAIEIEDDPLWSPPRAAPPRQSTDAARQAHTKSFSDSFNPGDIGPEVNSRSTFSNETRAAFSHQQRSSQMGHETSRHHSDPSPHIGSEEFPLDSQGMIQDPELLSVLIQATRAAKRREKQLKAVKKVESAAQQMTVFKKKALEQMKKGQEKFQGLQKELDNCKEGGKKVASAVADLRSFLPGIQDLRNQVKEGIEAITPLIGISDKGFANQHAMTRATINELMKEKENSDRDYTEARQTIDLLRSQMEHNLGELAEAKGEVTRLQRRQEEDKTSLQIAQEAKALYEQVKQQDLQARQKQNSEVIDCIVKAAEMELQNEKLNEEIKRLQRAEQVAVEDLKSVIMDQDQSLVSLKNQTSEQHATIAACELELKRLTEHWKEECDSLRARQEQERQEKFLVGVEKEKQALELVSQRTAYEEKLGTMQEQCRKMNNELAALQERYQSCNDQRLKNEDLMRKLQESMDESDAGASLDKALLNEKVSDLDAIIQRLNSDLLKSHKAVNKKQLEEVQKHDRQKSKDTAKLTSLEKELKQCKQFLETERQRAQEEKRHYQDEGQVTGETVIKDDMQKAYDVDELRAKNEIHRLQSEYEKAHANMQRIEKQYKEHLAKVHIPAFVSRLHSSVWEQTMPSQSSISATPTSFALLNDPVPGELHEVSSRARPVRHLSGTRILFGPTSPMSTDDDADRRPPVSTVNPMDTIGEPASKKRGRPDDQDADYLPPKARRGPSVVPTSKARSVRLYMVL</sequence>
<name>A0A167MG71_CALVF</name>
<feature type="compositionally biased region" description="Polar residues" evidence="2">
    <location>
        <begin position="194"/>
        <end position="204"/>
    </location>
</feature>
<dbReference type="STRING" id="1330018.A0A167MG71"/>
<evidence type="ECO:0000256" key="1">
    <source>
        <dbReference type="SAM" id="Coils"/>
    </source>
</evidence>
<evidence type="ECO:0000313" key="4">
    <source>
        <dbReference type="Proteomes" id="UP000076738"/>
    </source>
</evidence>
<evidence type="ECO:0000256" key="2">
    <source>
        <dbReference type="SAM" id="MobiDB-lite"/>
    </source>
</evidence>
<feature type="compositionally biased region" description="Polar residues" evidence="2">
    <location>
        <begin position="97"/>
        <end position="121"/>
    </location>
</feature>
<feature type="coiled-coil region" evidence="1">
    <location>
        <begin position="579"/>
        <end position="669"/>
    </location>
</feature>
<dbReference type="OrthoDB" id="3246510at2759"/>